<keyword evidence="4" id="KW-1185">Reference proteome</keyword>
<evidence type="ECO:0000256" key="1">
    <source>
        <dbReference type="SAM" id="MobiDB-lite"/>
    </source>
</evidence>
<name>A0ABS4TC02_9PSEU</name>
<sequence>MTGIGRDSSGPPWSVDLLADLQAGVLDPQQASDLRRLVDADPEAQEILAALEATEADLREFAHAPAPPMPAHFAARLDAAIAAESQARAQSFVPQQQQREPQFAGAAPGSPPGQPAPVTDLAEARKRRNRKMGIGVGIFAAAAAAAGIAFAVLPGNGGSAGDVAAQGPLTFKAEQIGKDQLQAARNQNDYGPFADKQKLSACLAANGLSPTAEPIGGKQVTVDGKQGTLLVLSSGAGEFRLLAVGPDCGPGNPSTLANRGGVR</sequence>
<proteinExistence type="predicted"/>
<feature type="transmembrane region" description="Helical" evidence="2">
    <location>
        <begin position="134"/>
        <end position="153"/>
    </location>
</feature>
<gene>
    <name evidence="3" type="ORF">JOF56_002244</name>
</gene>
<dbReference type="Proteomes" id="UP001519332">
    <property type="component" value="Unassembled WGS sequence"/>
</dbReference>
<dbReference type="RefSeq" id="WP_209636986.1">
    <property type="nucleotide sequence ID" value="NZ_JAGINW010000001.1"/>
</dbReference>
<evidence type="ECO:0000256" key="2">
    <source>
        <dbReference type="SAM" id="Phobius"/>
    </source>
</evidence>
<keyword evidence="2" id="KW-1133">Transmembrane helix</keyword>
<accession>A0ABS4TC02</accession>
<reference evidence="3 4" key="1">
    <citation type="submission" date="2021-03" db="EMBL/GenBank/DDBJ databases">
        <title>Sequencing the genomes of 1000 actinobacteria strains.</title>
        <authorList>
            <person name="Klenk H.-P."/>
        </authorList>
    </citation>
    <scope>NUCLEOTIDE SEQUENCE [LARGE SCALE GENOMIC DNA]</scope>
    <source>
        <strain evidence="3 4">DSM 46670</strain>
    </source>
</reference>
<evidence type="ECO:0000313" key="4">
    <source>
        <dbReference type="Proteomes" id="UP001519332"/>
    </source>
</evidence>
<keyword evidence="2" id="KW-0472">Membrane</keyword>
<protein>
    <recommendedName>
        <fullName evidence="5">Anti-sigma factor</fullName>
    </recommendedName>
</protein>
<dbReference type="EMBL" id="JAGINW010000001">
    <property type="protein sequence ID" value="MBP2321859.1"/>
    <property type="molecule type" value="Genomic_DNA"/>
</dbReference>
<evidence type="ECO:0008006" key="5">
    <source>
        <dbReference type="Google" id="ProtNLM"/>
    </source>
</evidence>
<keyword evidence="2" id="KW-0812">Transmembrane</keyword>
<feature type="region of interest" description="Disordered" evidence="1">
    <location>
        <begin position="86"/>
        <end position="118"/>
    </location>
</feature>
<comment type="caution">
    <text evidence="3">The sequence shown here is derived from an EMBL/GenBank/DDBJ whole genome shotgun (WGS) entry which is preliminary data.</text>
</comment>
<evidence type="ECO:0000313" key="3">
    <source>
        <dbReference type="EMBL" id="MBP2321859.1"/>
    </source>
</evidence>
<organism evidence="3 4">
    <name type="scientific">Kibdelosporangium banguiense</name>
    <dbReference type="NCBI Taxonomy" id="1365924"/>
    <lineage>
        <taxon>Bacteria</taxon>
        <taxon>Bacillati</taxon>
        <taxon>Actinomycetota</taxon>
        <taxon>Actinomycetes</taxon>
        <taxon>Pseudonocardiales</taxon>
        <taxon>Pseudonocardiaceae</taxon>
        <taxon>Kibdelosporangium</taxon>
    </lineage>
</organism>